<dbReference type="STRING" id="1276227.SCHRY_v1c03550"/>
<keyword evidence="2" id="KW-1185">Reference proteome</keyword>
<name>R4U368_9MOLU</name>
<dbReference type="Proteomes" id="UP000013964">
    <property type="component" value="Chromosome"/>
</dbReference>
<evidence type="ECO:0000313" key="2">
    <source>
        <dbReference type="Proteomes" id="UP000013964"/>
    </source>
</evidence>
<proteinExistence type="predicted"/>
<dbReference type="eggNOG" id="COG4487">
    <property type="taxonomic scope" value="Bacteria"/>
</dbReference>
<sequence length="166" mass="19740">MQVIKDSKLNSKEIGKIIYEFKNTIGWNKSWELKLAEDMKETNSDYAILCATSFNKEYPNSYFVISNFNNRFFLTSHENVALVFQLIRKLIEIENNYKLINLNNNSKFEEWRKIKILIIHSELFHIFKKTKDTIEIMLSSTKSVQDNIFKSENIIFNEILEKLKVD</sequence>
<reference evidence="1 2" key="1">
    <citation type="journal article" date="2013" name="Genome Biol. Evol.">
        <title>Complete genomes of two dipteran-associated spiroplasmas provided insights into the origin, dynamics, and impacts of viral invasion in spiroplasma.</title>
        <authorList>
            <person name="Ku C."/>
            <person name="Lo W.S."/>
            <person name="Chen L.L."/>
            <person name="Kuo C.H."/>
        </authorList>
    </citation>
    <scope>NUCLEOTIDE SEQUENCE [LARGE SCALE GENOMIC DNA]</scope>
    <source>
        <strain evidence="1 2">DF-1</strain>
    </source>
</reference>
<protein>
    <submittedName>
        <fullName evidence="1">Uncharacterized protein</fullName>
    </submittedName>
</protein>
<dbReference type="KEGG" id="scr:SCHRY_v1c03550"/>
<accession>R4U368</accession>
<dbReference type="OrthoDB" id="388108at2"/>
<dbReference type="AlphaFoldDB" id="R4U368"/>
<dbReference type="Pfam" id="PF09903">
    <property type="entry name" value="DUF2130"/>
    <property type="match status" value="1"/>
</dbReference>
<dbReference type="RefSeq" id="WP_016338764.1">
    <property type="nucleotide sequence ID" value="NC_021280.1"/>
</dbReference>
<dbReference type="EMBL" id="CP005077">
    <property type="protein sequence ID" value="AGM24938.1"/>
    <property type="molecule type" value="Genomic_DNA"/>
</dbReference>
<organism evidence="1 2">
    <name type="scientific">Spiroplasma chrysopicola DF-1</name>
    <dbReference type="NCBI Taxonomy" id="1276227"/>
    <lineage>
        <taxon>Bacteria</taxon>
        <taxon>Bacillati</taxon>
        <taxon>Mycoplasmatota</taxon>
        <taxon>Mollicutes</taxon>
        <taxon>Entomoplasmatales</taxon>
        <taxon>Spiroplasmataceae</taxon>
        <taxon>Spiroplasma</taxon>
    </lineage>
</organism>
<dbReference type="HOGENOM" id="CLU_1601661_0_0_14"/>
<dbReference type="InterPro" id="IPR019219">
    <property type="entry name" value="DUF2130"/>
</dbReference>
<evidence type="ECO:0000313" key="1">
    <source>
        <dbReference type="EMBL" id="AGM24938.1"/>
    </source>
</evidence>
<gene>
    <name evidence="1" type="ORF">SCHRY_v1c03550</name>
</gene>